<name>A0AAP0I654_9MAGN</name>
<feature type="compositionally biased region" description="Low complexity" evidence="10">
    <location>
        <begin position="549"/>
        <end position="560"/>
    </location>
</feature>
<evidence type="ECO:0000313" key="13">
    <source>
        <dbReference type="EMBL" id="KAK9109362.1"/>
    </source>
</evidence>
<evidence type="ECO:0000256" key="8">
    <source>
        <dbReference type="ARBA" id="ARBA00047899"/>
    </source>
</evidence>
<keyword evidence="7" id="KW-0067">ATP-binding</keyword>
<evidence type="ECO:0000256" key="5">
    <source>
        <dbReference type="ARBA" id="ARBA00022741"/>
    </source>
</evidence>
<comment type="catalytic activity">
    <reaction evidence="8">
        <text>L-threonyl-[protein] + ATP = O-phospho-L-threonyl-[protein] + ADP + H(+)</text>
        <dbReference type="Rhea" id="RHEA:46608"/>
        <dbReference type="Rhea" id="RHEA-COMP:11060"/>
        <dbReference type="Rhea" id="RHEA-COMP:11605"/>
        <dbReference type="ChEBI" id="CHEBI:15378"/>
        <dbReference type="ChEBI" id="CHEBI:30013"/>
        <dbReference type="ChEBI" id="CHEBI:30616"/>
        <dbReference type="ChEBI" id="CHEBI:61977"/>
        <dbReference type="ChEBI" id="CHEBI:456216"/>
        <dbReference type="EC" id="2.7.11.1"/>
    </reaction>
</comment>
<keyword evidence="5" id="KW-0547">Nucleotide-binding</keyword>
<dbReference type="CDD" id="cd04928">
    <property type="entry name" value="ACT_TyrKc"/>
    <property type="match status" value="1"/>
</dbReference>
<dbReference type="PROSITE" id="PS51671">
    <property type="entry name" value="ACT"/>
    <property type="match status" value="1"/>
</dbReference>
<reference evidence="13 14" key="1">
    <citation type="submission" date="2024-01" db="EMBL/GenBank/DDBJ databases">
        <title>Genome assemblies of Stephania.</title>
        <authorList>
            <person name="Yang L."/>
        </authorList>
    </citation>
    <scope>NUCLEOTIDE SEQUENCE [LARGE SCALE GENOMIC DNA]</scope>
    <source>
        <strain evidence="13">QJT</strain>
        <tissue evidence="13">Leaf</tissue>
    </source>
</reference>
<feature type="domain" description="ACT" evidence="12">
    <location>
        <begin position="178"/>
        <end position="255"/>
    </location>
</feature>
<dbReference type="SMART" id="SM00220">
    <property type="entry name" value="S_TKc"/>
    <property type="match status" value="1"/>
</dbReference>
<organism evidence="13 14">
    <name type="scientific">Stephania japonica</name>
    <dbReference type="NCBI Taxonomy" id="461633"/>
    <lineage>
        <taxon>Eukaryota</taxon>
        <taxon>Viridiplantae</taxon>
        <taxon>Streptophyta</taxon>
        <taxon>Embryophyta</taxon>
        <taxon>Tracheophyta</taxon>
        <taxon>Spermatophyta</taxon>
        <taxon>Magnoliopsida</taxon>
        <taxon>Ranunculales</taxon>
        <taxon>Menispermaceae</taxon>
        <taxon>Menispermoideae</taxon>
        <taxon>Cissampelideae</taxon>
        <taxon>Stephania</taxon>
    </lineage>
</organism>
<proteinExistence type="inferred from homology"/>
<dbReference type="Gene3D" id="3.30.70.260">
    <property type="match status" value="1"/>
</dbReference>
<dbReference type="InterPro" id="IPR008271">
    <property type="entry name" value="Ser/Thr_kinase_AS"/>
</dbReference>
<dbReference type="PANTHER" id="PTHR44329">
    <property type="entry name" value="SERINE/THREONINE-PROTEIN KINASE TNNI3K-RELATED"/>
    <property type="match status" value="1"/>
</dbReference>
<dbReference type="Pfam" id="PF07714">
    <property type="entry name" value="PK_Tyr_Ser-Thr"/>
    <property type="match status" value="2"/>
</dbReference>
<dbReference type="SUPFAM" id="SSF55021">
    <property type="entry name" value="ACT-like"/>
    <property type="match status" value="1"/>
</dbReference>
<dbReference type="InterPro" id="IPR011009">
    <property type="entry name" value="Kinase-like_dom_sf"/>
</dbReference>
<dbReference type="FunFam" id="3.30.200.20:FF:000060">
    <property type="entry name" value="Serine/threonine-protein kinase isoform 1"/>
    <property type="match status" value="1"/>
</dbReference>
<feature type="region of interest" description="Disordered" evidence="10">
    <location>
        <begin position="539"/>
        <end position="560"/>
    </location>
</feature>
<dbReference type="InterPro" id="IPR002912">
    <property type="entry name" value="ACT_dom"/>
</dbReference>
<dbReference type="InterPro" id="IPR051681">
    <property type="entry name" value="Ser/Thr_Kinases-Pseudokinases"/>
</dbReference>
<dbReference type="InterPro" id="IPR001245">
    <property type="entry name" value="Ser-Thr/Tyr_kinase_cat_dom"/>
</dbReference>
<dbReference type="PROSITE" id="PS00108">
    <property type="entry name" value="PROTEIN_KINASE_ST"/>
    <property type="match status" value="1"/>
</dbReference>
<keyword evidence="4" id="KW-0808">Transferase</keyword>
<keyword evidence="3" id="KW-0723">Serine/threonine-protein kinase</keyword>
<evidence type="ECO:0000256" key="7">
    <source>
        <dbReference type="ARBA" id="ARBA00022840"/>
    </source>
</evidence>
<dbReference type="SUPFAM" id="SSF56112">
    <property type="entry name" value="Protein kinase-like (PK-like)"/>
    <property type="match status" value="1"/>
</dbReference>
<dbReference type="GO" id="GO:0005524">
    <property type="term" value="F:ATP binding"/>
    <property type="evidence" value="ECO:0007669"/>
    <property type="project" value="UniProtKB-KW"/>
</dbReference>
<protein>
    <recommendedName>
        <fullName evidence="2">non-specific serine/threonine protein kinase</fullName>
        <ecNumber evidence="2">2.7.11.1</ecNumber>
    </recommendedName>
</protein>
<dbReference type="PROSITE" id="PS50011">
    <property type="entry name" value="PROTEIN_KINASE_DOM"/>
    <property type="match status" value="1"/>
</dbReference>
<dbReference type="PANTHER" id="PTHR44329:SF128">
    <property type="entry name" value="SERINE_THREONINE-PROTEIN KINASE STY46"/>
    <property type="match status" value="1"/>
</dbReference>
<dbReference type="GO" id="GO:0004674">
    <property type="term" value="F:protein serine/threonine kinase activity"/>
    <property type="evidence" value="ECO:0007669"/>
    <property type="project" value="UniProtKB-KW"/>
</dbReference>
<dbReference type="Gene3D" id="3.30.200.20">
    <property type="entry name" value="Phosphorylase Kinase, domain 1"/>
    <property type="match status" value="1"/>
</dbReference>
<accession>A0AAP0I654</accession>
<evidence type="ECO:0000256" key="9">
    <source>
        <dbReference type="ARBA" id="ARBA00048679"/>
    </source>
</evidence>
<evidence type="ECO:0000256" key="2">
    <source>
        <dbReference type="ARBA" id="ARBA00012513"/>
    </source>
</evidence>
<feature type="region of interest" description="Disordered" evidence="10">
    <location>
        <begin position="112"/>
        <end position="145"/>
    </location>
</feature>
<dbReference type="EMBL" id="JBBNAE010000007">
    <property type="protein sequence ID" value="KAK9109362.1"/>
    <property type="molecule type" value="Genomic_DNA"/>
</dbReference>
<feature type="compositionally biased region" description="Polar residues" evidence="10">
    <location>
        <begin position="8"/>
        <end position="21"/>
    </location>
</feature>
<comment type="caution">
    <text evidence="13">The sequence shown here is derived from an EMBL/GenBank/DDBJ whole genome shotgun (WGS) entry which is preliminary data.</text>
</comment>
<feature type="compositionally biased region" description="Basic and acidic residues" evidence="10">
    <location>
        <begin position="539"/>
        <end position="548"/>
    </location>
</feature>
<gene>
    <name evidence="13" type="ORF">Sjap_017422</name>
</gene>
<keyword evidence="6" id="KW-0418">Kinase</keyword>
<evidence type="ECO:0000256" key="1">
    <source>
        <dbReference type="ARBA" id="ARBA00010507"/>
    </source>
</evidence>
<sequence>MTMDDTESCSSRAMESSPTHPRQQRQKLEVYNEVLRRLKESDNEEANLPGFDDELWAHFTRLPARYALDVNAERAEDVLTHKRLLHLAHEPANRPAIEVRLVQVSPVPDANSSDFLDTSSSHKEEAQSSNYHNRSKSIHPPPAFGSSPNLEALALEASKSHAQDGDASMNNYSWPMHEITFSTDDKPKLLSQLTSLLAEIGLNIQEAHAFSTVDGYSLDVFVVDGWPYEETEQLRNALEKEMLKIESGSVLLFPSHTFLDGMPIKQSWSKPQSLSSFGDHGQNVVEANPDHLKIPADGADVWEIDPRLLSFETKVASGSYGDLYKGTYCSQEVAIKVLKPEHVNADMQQEFAQEVYIMRKVRHRNVVQFIGASTRPPNLCIVTEFMSGGSVYDFLHKQKGVFKLPSLVKVAIDVSKGMNYLHQNNIIHRDLKAANLLMDENEVVKVADFGVARVQTQTGVMTAETGTYRWMAPELPYEYLTPLQAAVGVVQKGLRPTIPKHTHPKLTELLERCWQQDPTLRPNFSEIIEFLQQIAKEVGEEEARKDKSSSGLLSVLRRGK</sequence>
<feature type="domain" description="Protein kinase" evidence="11">
    <location>
        <begin position="309"/>
        <end position="531"/>
    </location>
</feature>
<feature type="region of interest" description="Disordered" evidence="10">
    <location>
        <begin position="1"/>
        <end position="28"/>
    </location>
</feature>
<evidence type="ECO:0000256" key="4">
    <source>
        <dbReference type="ARBA" id="ARBA00022679"/>
    </source>
</evidence>
<dbReference type="EC" id="2.7.11.1" evidence="2"/>
<dbReference type="InterPro" id="IPR000719">
    <property type="entry name" value="Prot_kinase_dom"/>
</dbReference>
<evidence type="ECO:0000256" key="10">
    <source>
        <dbReference type="SAM" id="MobiDB-lite"/>
    </source>
</evidence>
<dbReference type="AlphaFoldDB" id="A0AAP0I654"/>
<evidence type="ECO:0000313" key="14">
    <source>
        <dbReference type="Proteomes" id="UP001417504"/>
    </source>
</evidence>
<comment type="catalytic activity">
    <reaction evidence="9">
        <text>L-seryl-[protein] + ATP = O-phospho-L-seryl-[protein] + ADP + H(+)</text>
        <dbReference type="Rhea" id="RHEA:17989"/>
        <dbReference type="Rhea" id="RHEA-COMP:9863"/>
        <dbReference type="Rhea" id="RHEA-COMP:11604"/>
        <dbReference type="ChEBI" id="CHEBI:15378"/>
        <dbReference type="ChEBI" id="CHEBI:29999"/>
        <dbReference type="ChEBI" id="CHEBI:30616"/>
        <dbReference type="ChEBI" id="CHEBI:83421"/>
        <dbReference type="ChEBI" id="CHEBI:456216"/>
        <dbReference type="EC" id="2.7.11.1"/>
    </reaction>
</comment>
<dbReference type="Proteomes" id="UP001417504">
    <property type="component" value="Unassembled WGS sequence"/>
</dbReference>
<evidence type="ECO:0000259" key="11">
    <source>
        <dbReference type="PROSITE" id="PS50011"/>
    </source>
</evidence>
<evidence type="ECO:0000259" key="12">
    <source>
        <dbReference type="PROSITE" id="PS51671"/>
    </source>
</evidence>
<comment type="similarity">
    <text evidence="1">Belongs to the protein kinase superfamily. TKL Ser/Thr protein kinase family. RAF subfamily.</text>
</comment>
<dbReference type="InterPro" id="IPR045865">
    <property type="entry name" value="ACT-like_dom_sf"/>
</dbReference>
<evidence type="ECO:0000256" key="6">
    <source>
        <dbReference type="ARBA" id="ARBA00022777"/>
    </source>
</evidence>
<keyword evidence="14" id="KW-1185">Reference proteome</keyword>
<dbReference type="CDD" id="cd13999">
    <property type="entry name" value="STKc_MAP3K-like"/>
    <property type="match status" value="1"/>
</dbReference>
<dbReference type="Gene3D" id="1.10.510.10">
    <property type="entry name" value="Transferase(Phosphotransferase) domain 1"/>
    <property type="match status" value="2"/>
</dbReference>
<evidence type="ECO:0000256" key="3">
    <source>
        <dbReference type="ARBA" id="ARBA00022527"/>
    </source>
</evidence>